<keyword evidence="3" id="KW-1185">Reference proteome</keyword>
<feature type="compositionally biased region" description="Polar residues" evidence="1">
    <location>
        <begin position="1"/>
        <end position="62"/>
    </location>
</feature>
<dbReference type="EMBL" id="JAPQKL010000007">
    <property type="protein sequence ID" value="KAJ5121532.1"/>
    <property type="molecule type" value="Genomic_DNA"/>
</dbReference>
<proteinExistence type="predicted"/>
<reference evidence="2" key="2">
    <citation type="journal article" date="2023" name="IMA Fungus">
        <title>Comparative genomic study of the Penicillium genus elucidates a diverse pangenome and 15 lateral gene transfer events.</title>
        <authorList>
            <person name="Petersen C."/>
            <person name="Sorensen T."/>
            <person name="Nielsen M.R."/>
            <person name="Sondergaard T.E."/>
            <person name="Sorensen J.L."/>
            <person name="Fitzpatrick D.A."/>
            <person name="Frisvad J.C."/>
            <person name="Nielsen K.L."/>
        </authorList>
    </citation>
    <scope>NUCLEOTIDE SEQUENCE</scope>
    <source>
        <strain evidence="2">IBT 22155</strain>
    </source>
</reference>
<dbReference type="Proteomes" id="UP001149079">
    <property type="component" value="Unassembled WGS sequence"/>
</dbReference>
<reference evidence="2" key="1">
    <citation type="submission" date="2022-11" db="EMBL/GenBank/DDBJ databases">
        <authorList>
            <person name="Petersen C."/>
        </authorList>
    </citation>
    <scope>NUCLEOTIDE SEQUENCE</scope>
    <source>
        <strain evidence="2">IBT 22155</strain>
    </source>
</reference>
<dbReference type="GeneID" id="81409407"/>
<comment type="caution">
    <text evidence="2">The sequence shown here is derived from an EMBL/GenBank/DDBJ whole genome shotgun (WGS) entry which is preliminary data.</text>
</comment>
<feature type="region of interest" description="Disordered" evidence="1">
    <location>
        <begin position="1"/>
        <end position="156"/>
    </location>
</feature>
<feature type="compositionally biased region" description="Basic and acidic residues" evidence="1">
    <location>
        <begin position="71"/>
        <end position="84"/>
    </location>
</feature>
<organism evidence="2 3">
    <name type="scientific">Penicillium bovifimosum</name>
    <dbReference type="NCBI Taxonomy" id="126998"/>
    <lineage>
        <taxon>Eukaryota</taxon>
        <taxon>Fungi</taxon>
        <taxon>Dikarya</taxon>
        <taxon>Ascomycota</taxon>
        <taxon>Pezizomycotina</taxon>
        <taxon>Eurotiomycetes</taxon>
        <taxon>Eurotiomycetidae</taxon>
        <taxon>Eurotiales</taxon>
        <taxon>Aspergillaceae</taxon>
        <taxon>Penicillium</taxon>
    </lineage>
</organism>
<protein>
    <submittedName>
        <fullName evidence="2">Uncharacterized protein</fullName>
    </submittedName>
</protein>
<feature type="compositionally biased region" description="Basic residues" evidence="1">
    <location>
        <begin position="134"/>
        <end position="145"/>
    </location>
</feature>
<evidence type="ECO:0000313" key="3">
    <source>
        <dbReference type="Proteomes" id="UP001149079"/>
    </source>
</evidence>
<name>A0A9W9GJE6_9EURO</name>
<evidence type="ECO:0000256" key="1">
    <source>
        <dbReference type="SAM" id="MobiDB-lite"/>
    </source>
</evidence>
<sequence length="236" mass="26610">MVPFARNSQGVIGWGNPNNYQPTGTRDNGNMNPNSSFVPTGPRNYQNNGAQHYRGNKNQHANANCYKGKNFRPDFHRTKREDVSQSRVDQGVRRTSVRARPGPHSRRQPPRQKTLRGQQPQNCDIEMVDAHPGPHSRRQPRRQKTLRGQQPQNYDIEMMDAPSYEPNDIEMPDAPPLFQEFGHGSAGEIHDLKTRLQEIRTSLRASIEMGLLAEKQVLLAIDLPGGHGSAVQVHSN</sequence>
<dbReference type="AlphaFoldDB" id="A0A9W9GJE6"/>
<evidence type="ECO:0000313" key="2">
    <source>
        <dbReference type="EMBL" id="KAJ5121532.1"/>
    </source>
</evidence>
<dbReference type="OrthoDB" id="4367367at2759"/>
<gene>
    <name evidence="2" type="ORF">N7515_009493</name>
</gene>
<dbReference type="RefSeq" id="XP_056518036.1">
    <property type="nucleotide sequence ID" value="XM_056670237.1"/>
</dbReference>
<feature type="compositionally biased region" description="Basic residues" evidence="1">
    <location>
        <begin position="95"/>
        <end position="114"/>
    </location>
</feature>
<accession>A0A9W9GJE6</accession>